<evidence type="ECO:0000256" key="9">
    <source>
        <dbReference type="SAM" id="MobiDB-lite"/>
    </source>
</evidence>
<dbReference type="GO" id="GO:0017108">
    <property type="term" value="F:5'-flap endonuclease activity"/>
    <property type="evidence" value="ECO:0007669"/>
    <property type="project" value="InterPro"/>
</dbReference>
<keyword evidence="1 8" id="KW-0540">Nuclease</keyword>
<evidence type="ECO:0000256" key="6">
    <source>
        <dbReference type="ARBA" id="ARBA00023204"/>
    </source>
</evidence>
<proteinExistence type="inferred from homology"/>
<dbReference type="CDD" id="cd10455">
    <property type="entry name" value="GIY-YIG_SLX1"/>
    <property type="match status" value="1"/>
</dbReference>
<dbReference type="GO" id="GO:0033557">
    <property type="term" value="C:Slx1-Slx4 complex"/>
    <property type="evidence" value="ECO:0007669"/>
    <property type="project" value="UniProtKB-UniRule"/>
</dbReference>
<dbReference type="PANTHER" id="PTHR20208:SF10">
    <property type="entry name" value="STRUCTURE-SPECIFIC ENDONUCLEASE SUBUNIT SLX1"/>
    <property type="match status" value="1"/>
</dbReference>
<dbReference type="HAMAP" id="MF_03100">
    <property type="entry name" value="Endonuc_su_Slx1"/>
    <property type="match status" value="1"/>
</dbReference>
<evidence type="ECO:0000313" key="11">
    <source>
        <dbReference type="EMBL" id="WFD35646.1"/>
    </source>
</evidence>
<dbReference type="Pfam" id="PF01541">
    <property type="entry name" value="GIY-YIG"/>
    <property type="match status" value="1"/>
</dbReference>
<dbReference type="InterPro" id="IPR013083">
    <property type="entry name" value="Znf_RING/FYVE/PHD"/>
</dbReference>
<sequence length="399" mass="45020">MPPAPEGVPSVYGCYLLRSLSSPNRSYVGSTNNPKRRIRQHNGEIPQGAFRTRLARPWVMDAFVFGFPSRIAALQFEWSWQNPVMTRFLRSPVDSGDEDRGPPLFVSTRSASGSKRRSRVSNAPEAQYHVLRALLHSEPFCFWDLRVALFTEYAYGLWSFLDARWVEKHGASRWKAARVTGRQLPFAPKVICEFSGVDETREPLQRSVGIYPSLPEAAACSDHQAKLARGSKRSLERDECISPEPTPHARSAEALGLTWDALQRAPRKTTEYPVYVEHDKAAIAVERALIASRCTKKHRSVASACHELAQQEADCGLCKQPIVLHDTLSYTFCPGATITPDDELHACSDIFHIECLAKHYTQSTRFCMPISGNCPNCDAPHSWNDTVRRISRRRDMYQD</sequence>
<protein>
    <submittedName>
        <fullName evidence="11">Slx4p interacting protein</fullName>
    </submittedName>
</protein>
<evidence type="ECO:0000256" key="4">
    <source>
        <dbReference type="ARBA" id="ARBA00022801"/>
    </source>
</evidence>
<comment type="function">
    <text evidence="8">Catalytic subunit of the SLX1-SLX4 structure-specific endonuclease that resolves DNA secondary structures generated during DNA repair and recombination. Has endonuclease activity towards branched DNA substrates, introducing single-strand cuts in duplex DNA close to junctions with ss-DNA.</text>
</comment>
<comment type="caution">
    <text evidence="8">Lacks conserved residue(s) required for the propagation of feature annotation.</text>
</comment>
<dbReference type="InterPro" id="IPR000305">
    <property type="entry name" value="GIY-YIG_endonuc"/>
</dbReference>
<dbReference type="Gene3D" id="3.30.40.10">
    <property type="entry name" value="Zinc/RING finger domain, C3HC4 (zinc finger)"/>
    <property type="match status" value="1"/>
</dbReference>
<name>A0AAF0ES11_9BASI</name>
<dbReference type="InterPro" id="IPR050381">
    <property type="entry name" value="SLX1_endonuclease"/>
</dbReference>
<dbReference type="GO" id="GO:0000724">
    <property type="term" value="P:double-strand break repair via homologous recombination"/>
    <property type="evidence" value="ECO:0007669"/>
    <property type="project" value="TreeGrafter"/>
</dbReference>
<evidence type="ECO:0000256" key="2">
    <source>
        <dbReference type="ARBA" id="ARBA00022759"/>
    </source>
</evidence>
<evidence type="ECO:0000256" key="3">
    <source>
        <dbReference type="ARBA" id="ARBA00022763"/>
    </source>
</evidence>
<dbReference type="AlphaFoldDB" id="A0AAF0ES11"/>
<dbReference type="InterPro" id="IPR048749">
    <property type="entry name" value="SLX1_C"/>
</dbReference>
<dbReference type="PANTHER" id="PTHR20208">
    <property type="entry name" value="STRUCTURE-SPECIFIC ENDONUCLEASE SUBUNIT SLX1"/>
    <property type="match status" value="1"/>
</dbReference>
<feature type="compositionally biased region" description="Polar residues" evidence="9">
    <location>
        <begin position="24"/>
        <end position="33"/>
    </location>
</feature>
<evidence type="ECO:0000256" key="8">
    <source>
        <dbReference type="HAMAP-Rule" id="MF_03100"/>
    </source>
</evidence>
<keyword evidence="12" id="KW-1185">Reference proteome</keyword>
<dbReference type="GO" id="GO:0008821">
    <property type="term" value="F:crossover junction DNA endonuclease activity"/>
    <property type="evidence" value="ECO:0007669"/>
    <property type="project" value="TreeGrafter"/>
</dbReference>
<keyword evidence="7 8" id="KW-0539">Nucleus</keyword>
<dbReference type="Proteomes" id="UP001219933">
    <property type="component" value="Chromosome 3"/>
</dbReference>
<dbReference type="InterPro" id="IPR035901">
    <property type="entry name" value="GIY-YIG_endonuc_sf"/>
</dbReference>
<dbReference type="PROSITE" id="PS50164">
    <property type="entry name" value="GIY_YIG"/>
    <property type="match status" value="1"/>
</dbReference>
<evidence type="ECO:0000256" key="7">
    <source>
        <dbReference type="ARBA" id="ARBA00023242"/>
    </source>
</evidence>
<dbReference type="InterPro" id="IPR027520">
    <property type="entry name" value="Slx1"/>
</dbReference>
<feature type="region of interest" description="Disordered" evidence="9">
    <location>
        <begin position="24"/>
        <end position="43"/>
    </location>
</feature>
<keyword evidence="4 8" id="KW-0378">Hydrolase</keyword>
<dbReference type="Pfam" id="PF21202">
    <property type="entry name" value="SLX1_C"/>
    <property type="match status" value="1"/>
</dbReference>
<keyword evidence="3 8" id="KW-0227">DNA damage</keyword>
<comment type="cofactor">
    <cofactor evidence="8">
        <name>a divalent metal cation</name>
        <dbReference type="ChEBI" id="CHEBI:60240"/>
    </cofactor>
</comment>
<accession>A0AAF0ES11</accession>
<keyword evidence="2 8" id="KW-0255">Endonuclease</keyword>
<dbReference type="Gene3D" id="3.40.1440.10">
    <property type="entry name" value="GIY-YIG endonuclease"/>
    <property type="match status" value="1"/>
</dbReference>
<evidence type="ECO:0000256" key="5">
    <source>
        <dbReference type="ARBA" id="ARBA00023172"/>
    </source>
</evidence>
<feature type="domain" description="GIY-YIG" evidence="10">
    <location>
        <begin position="10"/>
        <end position="90"/>
    </location>
</feature>
<comment type="subunit">
    <text evidence="8">Forms a heterodimer with SLX4.</text>
</comment>
<organism evidence="11 12">
    <name type="scientific">Malassezia cuniculi</name>
    <dbReference type="NCBI Taxonomy" id="948313"/>
    <lineage>
        <taxon>Eukaryota</taxon>
        <taxon>Fungi</taxon>
        <taxon>Dikarya</taxon>
        <taxon>Basidiomycota</taxon>
        <taxon>Ustilaginomycotina</taxon>
        <taxon>Malasseziomycetes</taxon>
        <taxon>Malasseziales</taxon>
        <taxon>Malasseziaceae</taxon>
        <taxon>Malassezia</taxon>
    </lineage>
</organism>
<gene>
    <name evidence="11" type="primary">SLX1</name>
    <name evidence="11" type="ORF">MCUN1_002504</name>
</gene>
<reference evidence="11" key="1">
    <citation type="submission" date="2023-03" db="EMBL/GenBank/DDBJ databases">
        <title>Mating type loci evolution in Malassezia.</title>
        <authorList>
            <person name="Coelho M.A."/>
        </authorList>
    </citation>
    <scope>NUCLEOTIDE SEQUENCE</scope>
    <source>
        <strain evidence="11">CBS 11721</strain>
    </source>
</reference>
<comment type="similarity">
    <text evidence="8">Belongs to the SLX1 family.</text>
</comment>
<evidence type="ECO:0000313" key="12">
    <source>
        <dbReference type="Proteomes" id="UP001219933"/>
    </source>
</evidence>
<evidence type="ECO:0000259" key="10">
    <source>
        <dbReference type="PROSITE" id="PS50164"/>
    </source>
</evidence>
<dbReference type="SUPFAM" id="SSF82771">
    <property type="entry name" value="GIY-YIG endonuclease"/>
    <property type="match status" value="1"/>
</dbReference>
<comment type="subcellular location">
    <subcellularLocation>
        <location evidence="8">Nucleus</location>
    </subcellularLocation>
</comment>
<keyword evidence="5 8" id="KW-0233">DNA recombination</keyword>
<evidence type="ECO:0000256" key="1">
    <source>
        <dbReference type="ARBA" id="ARBA00022722"/>
    </source>
</evidence>
<keyword evidence="6 8" id="KW-0234">DNA repair</keyword>
<feature type="region of interest" description="Disordered" evidence="9">
    <location>
        <begin position="93"/>
        <end position="120"/>
    </location>
</feature>
<dbReference type="EMBL" id="CP119879">
    <property type="protein sequence ID" value="WFD35646.1"/>
    <property type="molecule type" value="Genomic_DNA"/>
</dbReference>